<keyword evidence="1" id="KW-0732">Signal</keyword>
<accession>A0AA36IF07</accession>
<comment type="caution">
    <text evidence="3">The sequence shown here is derived from an EMBL/GenBank/DDBJ whole genome shotgun (WGS) entry which is preliminary data.</text>
</comment>
<evidence type="ECO:0000259" key="2">
    <source>
        <dbReference type="PROSITE" id="PS50853"/>
    </source>
</evidence>
<evidence type="ECO:0000313" key="4">
    <source>
        <dbReference type="Proteomes" id="UP001178507"/>
    </source>
</evidence>
<dbReference type="InterPro" id="IPR003961">
    <property type="entry name" value="FN3_dom"/>
</dbReference>
<dbReference type="AlphaFoldDB" id="A0AA36IF07"/>
<name>A0AA36IF07_9DINO</name>
<feature type="chain" id="PRO_5041319716" description="Fibronectin type-III domain-containing protein" evidence="1">
    <location>
        <begin position="26"/>
        <end position="567"/>
    </location>
</feature>
<dbReference type="SMART" id="SM00060">
    <property type="entry name" value="FN3"/>
    <property type="match status" value="1"/>
</dbReference>
<evidence type="ECO:0000256" key="1">
    <source>
        <dbReference type="SAM" id="SignalP"/>
    </source>
</evidence>
<protein>
    <recommendedName>
        <fullName evidence="2">Fibronectin type-III domain-containing protein</fullName>
    </recommendedName>
</protein>
<evidence type="ECO:0000313" key="3">
    <source>
        <dbReference type="EMBL" id="CAJ1386107.1"/>
    </source>
</evidence>
<dbReference type="Pfam" id="PF00041">
    <property type="entry name" value="fn3"/>
    <property type="match status" value="1"/>
</dbReference>
<dbReference type="PROSITE" id="PS50853">
    <property type="entry name" value="FN3"/>
    <property type="match status" value="1"/>
</dbReference>
<proteinExistence type="predicted"/>
<dbReference type="EMBL" id="CAUJNA010001333">
    <property type="protein sequence ID" value="CAJ1386107.1"/>
    <property type="molecule type" value="Genomic_DNA"/>
</dbReference>
<dbReference type="InterPro" id="IPR013783">
    <property type="entry name" value="Ig-like_fold"/>
</dbReference>
<feature type="signal peptide" evidence="1">
    <location>
        <begin position="1"/>
        <end position="25"/>
    </location>
</feature>
<dbReference type="Gene3D" id="2.60.40.10">
    <property type="entry name" value="Immunoglobulins"/>
    <property type="match status" value="1"/>
</dbReference>
<gene>
    <name evidence="3" type="ORF">EVOR1521_LOCUS12551</name>
</gene>
<dbReference type="Proteomes" id="UP001178507">
    <property type="component" value="Unassembled WGS sequence"/>
</dbReference>
<dbReference type="InterPro" id="IPR036116">
    <property type="entry name" value="FN3_sf"/>
</dbReference>
<dbReference type="CDD" id="cd00063">
    <property type="entry name" value="FN3"/>
    <property type="match status" value="1"/>
</dbReference>
<sequence length="567" mass="63284">MNNVLCAEQAIRCGLLVVALHLAASQDPWPICENREFRDDETEPGGLKLLGVKESPLGYFPPFPAALTHEHFFQQLRDVLSDDCPRIFVEIGLQPAAGRLRNWSATALWLRYFNHSGLVLAVDPVADFLEHFANTLKQEPWASIAGNRVKVKELQARVASTEEAKVKQLCADGNGLVDSLSHPCYQIRRRDSWQHLDYTAPLLTFDAIWKEHLGGRHIDFLHLNLGGNSIVRMFHQGFSRVILSRALTALSLRIDKSWTKKDLQTIVEYLDKFEYFSMFRMVCRESSQVGTFAYYGPGGVNVGPTTYLPLSSMDIDTIVDWEKMPFPQDVIVLDLRQPDIFKTVQIGDAQCDAEDEADSCDANDDHCKAEQVARPPERPQLTRVVKTGSRSITLEWRPHPDGPTPDGYLLRVEPGAFEETVDHDTFDALSSVQSHTINGLRPDVEYTISLCSLGVGGESGKVILSHRTESEDVSLRDSPFDLAEDLHCGMGAAEEVQPPGPSPAGASYFPGVGDVEGCKLRCEGNRQCVAFQVHAGNACWLYRQKPPDRRLAGPKSDLGWWCAIRRQ</sequence>
<feature type="domain" description="Fibronectin type-III" evidence="2">
    <location>
        <begin position="375"/>
        <end position="472"/>
    </location>
</feature>
<keyword evidence="4" id="KW-1185">Reference proteome</keyword>
<reference evidence="3" key="1">
    <citation type="submission" date="2023-08" db="EMBL/GenBank/DDBJ databases">
        <authorList>
            <person name="Chen Y."/>
            <person name="Shah S."/>
            <person name="Dougan E. K."/>
            <person name="Thang M."/>
            <person name="Chan C."/>
        </authorList>
    </citation>
    <scope>NUCLEOTIDE SEQUENCE</scope>
</reference>
<dbReference type="SUPFAM" id="SSF49265">
    <property type="entry name" value="Fibronectin type III"/>
    <property type="match status" value="1"/>
</dbReference>
<organism evidence="3 4">
    <name type="scientific">Effrenium voratum</name>
    <dbReference type="NCBI Taxonomy" id="2562239"/>
    <lineage>
        <taxon>Eukaryota</taxon>
        <taxon>Sar</taxon>
        <taxon>Alveolata</taxon>
        <taxon>Dinophyceae</taxon>
        <taxon>Suessiales</taxon>
        <taxon>Symbiodiniaceae</taxon>
        <taxon>Effrenium</taxon>
    </lineage>
</organism>